<dbReference type="AlphaFoldDB" id="A0A6H1ZBU7"/>
<evidence type="ECO:0000313" key="4">
    <source>
        <dbReference type="EMBL" id="QJI05074.1"/>
    </source>
</evidence>
<accession>A0A6H1ZBU7</accession>
<sequence length="99" mass="10901">MTDIMVAAPAKHRVRPAFTVQKLSGQIDRTIHSFDQKGKKTSTTVKVDAGYMVTLGRGHSIRVLTDEDMHRLGFDQNIPLIDFERDGEVVGALPNPIAA</sequence>
<dbReference type="EMBL" id="MT144633">
    <property type="protein sequence ID" value="QJH95908.1"/>
    <property type="molecule type" value="Genomic_DNA"/>
</dbReference>
<dbReference type="EMBL" id="MT141572">
    <property type="protein sequence ID" value="QJA67496.1"/>
    <property type="molecule type" value="Genomic_DNA"/>
</dbReference>
<organism evidence="1">
    <name type="scientific">viral metagenome</name>
    <dbReference type="NCBI Taxonomy" id="1070528"/>
    <lineage>
        <taxon>unclassified sequences</taxon>
        <taxon>metagenomes</taxon>
        <taxon>organismal metagenomes</taxon>
    </lineage>
</organism>
<protein>
    <submittedName>
        <fullName evidence="1">Uncharacterized protein</fullName>
    </submittedName>
</protein>
<gene>
    <name evidence="4" type="ORF">MM415A00133_0017</name>
    <name evidence="2" type="ORF">MM415B00206_0013</name>
    <name evidence="1" type="ORF">TM448A00125_0056</name>
    <name evidence="3" type="ORF">TM448B00551_0006</name>
</gene>
<dbReference type="EMBL" id="MT145194">
    <property type="protein sequence ID" value="QJI05074.1"/>
    <property type="molecule type" value="Genomic_DNA"/>
</dbReference>
<name>A0A6H1ZBU7_9ZZZZ</name>
<reference evidence="1" key="1">
    <citation type="submission" date="2020-03" db="EMBL/GenBank/DDBJ databases">
        <title>The deep terrestrial virosphere.</title>
        <authorList>
            <person name="Holmfeldt K."/>
            <person name="Nilsson E."/>
            <person name="Simone D."/>
            <person name="Lopez-Fernandez M."/>
            <person name="Wu X."/>
            <person name="de Brujin I."/>
            <person name="Lundin D."/>
            <person name="Andersson A."/>
            <person name="Bertilsson S."/>
            <person name="Dopson M."/>
        </authorList>
    </citation>
    <scope>NUCLEOTIDE SEQUENCE</scope>
    <source>
        <strain evidence="4">MM415A00133</strain>
        <strain evidence="2">MM415B00206</strain>
        <strain evidence="1">TM448A00125</strain>
        <strain evidence="3">TM448B00551</strain>
    </source>
</reference>
<evidence type="ECO:0000313" key="3">
    <source>
        <dbReference type="EMBL" id="QJH95908.1"/>
    </source>
</evidence>
<evidence type="ECO:0000313" key="1">
    <source>
        <dbReference type="EMBL" id="QJA44660.1"/>
    </source>
</evidence>
<proteinExistence type="predicted"/>
<dbReference type="EMBL" id="MT143978">
    <property type="protein sequence ID" value="QJA44660.1"/>
    <property type="molecule type" value="Genomic_DNA"/>
</dbReference>
<evidence type="ECO:0000313" key="2">
    <source>
        <dbReference type="EMBL" id="QJA67496.1"/>
    </source>
</evidence>